<evidence type="ECO:0000313" key="3">
    <source>
        <dbReference type="EMBL" id="KAH0439609.1"/>
    </source>
</evidence>
<evidence type="ECO:0000256" key="1">
    <source>
        <dbReference type="SAM" id="MobiDB-lite"/>
    </source>
</evidence>
<evidence type="ECO:0000313" key="2">
    <source>
        <dbReference type="EMBL" id="KAH0439564.1"/>
    </source>
</evidence>
<sequence>MKRRRGEQSSQSGMDATEDQLITEEDSGHPLKALPEQEIHKAVFDCKPDKIPGPDGFQRIFPWVYKKMKEYGIVLRTM</sequence>
<keyword evidence="7" id="KW-1185">Reference proteome</keyword>
<reference evidence="6" key="2">
    <citation type="submission" date="2021-03" db="EMBL/GenBank/DDBJ databases">
        <authorList>
            <person name="Zhang Y."/>
            <person name="Zhang G.-Q."/>
            <person name="Huang T."/>
            <person name="Niu S.-C."/>
            <person name="Liu Z.-J."/>
        </authorList>
    </citation>
    <scope>NUCLEOTIDE SEQUENCE</scope>
    <source>
        <strain evidence="6">Lindl</strain>
        <tissue evidence="6">Fresh leaves</tissue>
    </source>
</reference>
<gene>
    <name evidence="5" type="ORF">IEQ34_023459</name>
    <name evidence="6" type="ORF">IEQ34_023467</name>
    <name evidence="4" type="ORF">IEQ34_023508</name>
    <name evidence="2" type="ORF">IEQ34_025847</name>
    <name evidence="3" type="ORF">IEQ34_025892</name>
</gene>
<comment type="caution">
    <text evidence="6">The sequence shown here is derived from an EMBL/GenBank/DDBJ whole genome shotgun (WGS) entry which is preliminary data.</text>
</comment>
<dbReference type="EMBL" id="JAGFBR010000073">
    <property type="protein sequence ID" value="KAH0447708.1"/>
    <property type="molecule type" value="Genomic_DNA"/>
</dbReference>
<evidence type="ECO:0000313" key="6">
    <source>
        <dbReference type="EMBL" id="KAH0447708.1"/>
    </source>
</evidence>
<organism evidence="6 7">
    <name type="scientific">Dendrobium chrysotoxum</name>
    <name type="common">Orchid</name>
    <dbReference type="NCBI Taxonomy" id="161865"/>
    <lineage>
        <taxon>Eukaryota</taxon>
        <taxon>Viridiplantae</taxon>
        <taxon>Streptophyta</taxon>
        <taxon>Embryophyta</taxon>
        <taxon>Tracheophyta</taxon>
        <taxon>Spermatophyta</taxon>
        <taxon>Magnoliopsida</taxon>
        <taxon>Liliopsida</taxon>
        <taxon>Asparagales</taxon>
        <taxon>Orchidaceae</taxon>
        <taxon>Epidendroideae</taxon>
        <taxon>Malaxideae</taxon>
        <taxon>Dendrobiinae</taxon>
        <taxon>Dendrobium</taxon>
    </lineage>
</organism>
<proteinExistence type="predicted"/>
<evidence type="ECO:0000313" key="4">
    <source>
        <dbReference type="EMBL" id="KAH0447649.1"/>
    </source>
</evidence>
<evidence type="ECO:0000313" key="7">
    <source>
        <dbReference type="Proteomes" id="UP000775213"/>
    </source>
</evidence>
<evidence type="ECO:0000313" key="5">
    <source>
        <dbReference type="EMBL" id="KAH0447700.1"/>
    </source>
</evidence>
<dbReference type="EMBL" id="JAGFBR010000652">
    <property type="protein sequence ID" value="KAH0439609.1"/>
    <property type="molecule type" value="Genomic_DNA"/>
</dbReference>
<accession>A0AAV7FWD5</accession>
<dbReference type="Proteomes" id="UP000775213">
    <property type="component" value="Unassembled WGS sequence"/>
</dbReference>
<dbReference type="EMBL" id="JAGFBR010000073">
    <property type="protein sequence ID" value="KAH0447700.1"/>
    <property type="molecule type" value="Genomic_DNA"/>
</dbReference>
<dbReference type="EMBL" id="JAGFBR010000652">
    <property type="protein sequence ID" value="KAH0439564.1"/>
    <property type="molecule type" value="Genomic_DNA"/>
</dbReference>
<protein>
    <submittedName>
        <fullName evidence="6">Uncharacterized protein</fullName>
    </submittedName>
</protein>
<dbReference type="AlphaFoldDB" id="A0AAV7FWD5"/>
<reference evidence="6 7" key="1">
    <citation type="journal article" date="2021" name="Hortic Res">
        <title>Chromosome-scale assembly of the Dendrobium chrysotoxum genome enhances the understanding of orchid evolution.</title>
        <authorList>
            <person name="Zhang Y."/>
            <person name="Zhang G.Q."/>
            <person name="Zhang D."/>
            <person name="Liu X.D."/>
            <person name="Xu X.Y."/>
            <person name="Sun W.H."/>
            <person name="Yu X."/>
            <person name="Zhu X."/>
            <person name="Wang Z.W."/>
            <person name="Zhao X."/>
            <person name="Zhong W.Y."/>
            <person name="Chen H."/>
            <person name="Yin W.L."/>
            <person name="Huang T."/>
            <person name="Niu S.C."/>
            <person name="Liu Z.J."/>
        </authorList>
    </citation>
    <scope>NUCLEOTIDE SEQUENCE [LARGE SCALE GENOMIC DNA]</scope>
    <source>
        <strain evidence="6">Lindl</strain>
    </source>
</reference>
<name>A0AAV7FWD5_DENCH</name>
<feature type="region of interest" description="Disordered" evidence="1">
    <location>
        <begin position="1"/>
        <end position="31"/>
    </location>
</feature>
<dbReference type="EMBL" id="JAGFBR010000077">
    <property type="protein sequence ID" value="KAH0447649.1"/>
    <property type="molecule type" value="Genomic_DNA"/>
</dbReference>
<feature type="compositionally biased region" description="Acidic residues" evidence="1">
    <location>
        <begin position="16"/>
        <end position="25"/>
    </location>
</feature>